<dbReference type="AlphaFoldDB" id="A0A7S4GC40"/>
<gene>
    <name evidence="2" type="ORF">EGYM00163_LOCUS43381</name>
</gene>
<accession>A0A7S4GC40</accession>
<dbReference type="InterPro" id="IPR002156">
    <property type="entry name" value="RNaseH_domain"/>
</dbReference>
<dbReference type="Pfam" id="PF00075">
    <property type="entry name" value="RNase_H"/>
    <property type="match status" value="1"/>
</dbReference>
<protein>
    <recommendedName>
        <fullName evidence="1">RNase H type-1 domain-containing protein</fullName>
    </recommendedName>
</protein>
<dbReference type="InterPro" id="IPR036397">
    <property type="entry name" value="RNaseH_sf"/>
</dbReference>
<name>A0A7S4GC40_9EUGL</name>
<dbReference type="Gene3D" id="3.30.420.10">
    <property type="entry name" value="Ribonuclease H-like superfamily/Ribonuclease H"/>
    <property type="match status" value="1"/>
</dbReference>
<feature type="domain" description="RNase H type-1" evidence="1">
    <location>
        <begin position="1"/>
        <end position="90"/>
    </location>
</feature>
<evidence type="ECO:0000259" key="1">
    <source>
        <dbReference type="PROSITE" id="PS50879"/>
    </source>
</evidence>
<proteinExistence type="predicted"/>
<dbReference type="InterPro" id="IPR012337">
    <property type="entry name" value="RNaseH-like_sf"/>
</dbReference>
<dbReference type="PROSITE" id="PS50879">
    <property type="entry name" value="RNASE_H_1"/>
    <property type="match status" value="1"/>
</dbReference>
<sequence>MQQRKNRDCARPMLVCPDSLLVIHGIRGKAQKWRHDWQGLVGPVSQADLWTQLLAETGSQGTAVHWLHNPSHIGIEWNEKADLLADMGRRTSPLSKGYVMMSWAIMDSDIESDMEEKT</sequence>
<reference evidence="2" key="1">
    <citation type="submission" date="2021-01" db="EMBL/GenBank/DDBJ databases">
        <authorList>
            <person name="Corre E."/>
            <person name="Pelletier E."/>
            <person name="Niang G."/>
            <person name="Scheremetjew M."/>
            <person name="Finn R."/>
            <person name="Kale V."/>
            <person name="Holt S."/>
            <person name="Cochrane G."/>
            <person name="Meng A."/>
            <person name="Brown T."/>
            <person name="Cohen L."/>
        </authorList>
    </citation>
    <scope>NUCLEOTIDE SEQUENCE</scope>
    <source>
        <strain evidence="2">CCMP1594</strain>
    </source>
</reference>
<dbReference type="SUPFAM" id="SSF53098">
    <property type="entry name" value="Ribonuclease H-like"/>
    <property type="match status" value="1"/>
</dbReference>
<organism evidence="2">
    <name type="scientific">Eutreptiella gymnastica</name>
    <dbReference type="NCBI Taxonomy" id="73025"/>
    <lineage>
        <taxon>Eukaryota</taxon>
        <taxon>Discoba</taxon>
        <taxon>Euglenozoa</taxon>
        <taxon>Euglenida</taxon>
        <taxon>Spirocuta</taxon>
        <taxon>Euglenophyceae</taxon>
        <taxon>Eutreptiales</taxon>
        <taxon>Eutreptiaceae</taxon>
        <taxon>Eutreptiella</taxon>
    </lineage>
</organism>
<dbReference type="GO" id="GO:0004523">
    <property type="term" value="F:RNA-DNA hybrid ribonuclease activity"/>
    <property type="evidence" value="ECO:0007669"/>
    <property type="project" value="InterPro"/>
</dbReference>
<evidence type="ECO:0000313" key="2">
    <source>
        <dbReference type="EMBL" id="CAE0832099.1"/>
    </source>
</evidence>
<dbReference type="GO" id="GO:0003676">
    <property type="term" value="F:nucleic acid binding"/>
    <property type="evidence" value="ECO:0007669"/>
    <property type="project" value="InterPro"/>
</dbReference>
<dbReference type="EMBL" id="HBJA01125963">
    <property type="protein sequence ID" value="CAE0832099.1"/>
    <property type="molecule type" value="Transcribed_RNA"/>
</dbReference>